<keyword evidence="2" id="KW-1003">Cell membrane</keyword>
<protein>
    <submittedName>
        <fullName evidence="14">Zinc metalloprotease HtpX</fullName>
        <ecNumber evidence="14">3.4.24.-</ecNumber>
    </submittedName>
</protein>
<dbReference type="GO" id="GO:0046872">
    <property type="term" value="F:metal ion binding"/>
    <property type="evidence" value="ECO:0007669"/>
    <property type="project" value="UniProtKB-KW"/>
</dbReference>
<evidence type="ECO:0000256" key="7">
    <source>
        <dbReference type="ARBA" id="ARBA00022833"/>
    </source>
</evidence>
<keyword evidence="6 11" id="KW-0378">Hydrolase</keyword>
<dbReference type="AlphaFoldDB" id="A0A6M3HXJ8"/>
<evidence type="ECO:0000313" key="15">
    <source>
        <dbReference type="Proteomes" id="UP000503320"/>
    </source>
</evidence>
<proteinExistence type="inferred from homology"/>
<keyword evidence="5" id="KW-0479">Metal-binding</keyword>
<comment type="similarity">
    <text evidence="11">Belongs to the peptidase M48 family.</text>
</comment>
<evidence type="ECO:0000256" key="11">
    <source>
        <dbReference type="RuleBase" id="RU003983"/>
    </source>
</evidence>
<evidence type="ECO:0000313" key="14">
    <source>
        <dbReference type="EMBL" id="QIV94831.1"/>
    </source>
</evidence>
<evidence type="ECO:0000256" key="2">
    <source>
        <dbReference type="ARBA" id="ARBA00022475"/>
    </source>
</evidence>
<dbReference type="Proteomes" id="UP000503320">
    <property type="component" value="Chromosome"/>
</dbReference>
<dbReference type="PANTHER" id="PTHR43221:SF1">
    <property type="entry name" value="PROTEASE HTPX"/>
    <property type="match status" value="1"/>
</dbReference>
<evidence type="ECO:0000259" key="13">
    <source>
        <dbReference type="Pfam" id="PF01435"/>
    </source>
</evidence>
<gene>
    <name evidence="14" type="primary">htpX</name>
    <name evidence="14" type="ORF">E3E15_05470</name>
</gene>
<keyword evidence="7 11" id="KW-0862">Zinc</keyword>
<dbReference type="InterPro" id="IPR050083">
    <property type="entry name" value="HtpX_protease"/>
</dbReference>
<evidence type="ECO:0000256" key="1">
    <source>
        <dbReference type="ARBA" id="ARBA00004651"/>
    </source>
</evidence>
<dbReference type="GO" id="GO:0004222">
    <property type="term" value="F:metalloendopeptidase activity"/>
    <property type="evidence" value="ECO:0007669"/>
    <property type="project" value="InterPro"/>
</dbReference>
<evidence type="ECO:0000256" key="8">
    <source>
        <dbReference type="ARBA" id="ARBA00022989"/>
    </source>
</evidence>
<comment type="subcellular location">
    <subcellularLocation>
        <location evidence="1">Cell membrane</location>
        <topology evidence="1">Multi-pass membrane protein</topology>
    </subcellularLocation>
</comment>
<dbReference type="KEGG" id="afri:E3E15_05470"/>
<feature type="transmembrane region" description="Helical" evidence="12">
    <location>
        <begin position="69"/>
        <end position="96"/>
    </location>
</feature>
<dbReference type="Pfam" id="PF01435">
    <property type="entry name" value="Peptidase_M48"/>
    <property type="match status" value="1"/>
</dbReference>
<organism evidence="14 15">
    <name type="scientific">Allofrancisella frigidaquae</name>
    <dbReference type="NCBI Taxonomy" id="1085644"/>
    <lineage>
        <taxon>Bacteria</taxon>
        <taxon>Pseudomonadati</taxon>
        <taxon>Pseudomonadota</taxon>
        <taxon>Gammaproteobacteria</taxon>
        <taxon>Thiotrichales</taxon>
        <taxon>Francisellaceae</taxon>
        <taxon>Allofrancisella</taxon>
    </lineage>
</organism>
<evidence type="ECO:0000256" key="10">
    <source>
        <dbReference type="ARBA" id="ARBA00023136"/>
    </source>
</evidence>
<dbReference type="EC" id="3.4.24.-" evidence="14"/>
<reference evidence="14 15" key="1">
    <citation type="submission" date="2019-03" db="EMBL/GenBank/DDBJ databases">
        <title>Complete Genome Sequence of Allofrancisella frigidaquae Strain SYSU 10HL1970 Isolated from Water-Cooling Systems in China.</title>
        <authorList>
            <person name="Ohrman C."/>
            <person name="Uneklint I."/>
            <person name="Sjodin A."/>
        </authorList>
    </citation>
    <scope>NUCLEOTIDE SEQUENCE [LARGE SCALE GENOMIC DNA]</scope>
    <source>
        <strain evidence="14 15">SYSU 10HL1970</strain>
    </source>
</reference>
<keyword evidence="3 11" id="KW-0645">Protease</keyword>
<dbReference type="GO" id="GO:0006508">
    <property type="term" value="P:proteolysis"/>
    <property type="evidence" value="ECO:0007669"/>
    <property type="project" value="UniProtKB-KW"/>
</dbReference>
<feature type="transmembrane region" description="Helical" evidence="12">
    <location>
        <begin position="243"/>
        <end position="266"/>
    </location>
</feature>
<dbReference type="NCBIfam" id="NF002775">
    <property type="entry name" value="PRK02870.1"/>
    <property type="match status" value="1"/>
</dbReference>
<keyword evidence="15" id="KW-1185">Reference proteome</keyword>
<dbReference type="InterPro" id="IPR001915">
    <property type="entry name" value="Peptidase_M48"/>
</dbReference>
<dbReference type="EMBL" id="CP038017">
    <property type="protein sequence ID" value="QIV94831.1"/>
    <property type="molecule type" value="Genomic_DNA"/>
</dbReference>
<evidence type="ECO:0000256" key="6">
    <source>
        <dbReference type="ARBA" id="ARBA00022801"/>
    </source>
</evidence>
<evidence type="ECO:0000256" key="4">
    <source>
        <dbReference type="ARBA" id="ARBA00022692"/>
    </source>
</evidence>
<evidence type="ECO:0000256" key="5">
    <source>
        <dbReference type="ARBA" id="ARBA00022723"/>
    </source>
</evidence>
<keyword evidence="8 12" id="KW-1133">Transmembrane helix</keyword>
<keyword evidence="10 12" id="KW-0472">Membrane</keyword>
<evidence type="ECO:0000256" key="9">
    <source>
        <dbReference type="ARBA" id="ARBA00023049"/>
    </source>
</evidence>
<comment type="cofactor">
    <cofactor evidence="11">
        <name>Zn(2+)</name>
        <dbReference type="ChEBI" id="CHEBI:29105"/>
    </cofactor>
    <text evidence="11">Binds 1 zinc ion per subunit.</text>
</comment>
<keyword evidence="4 12" id="KW-0812">Transmembrane</keyword>
<accession>A0A6M3HXJ8</accession>
<dbReference type="RefSeq" id="WP_172106900.1">
    <property type="nucleotide sequence ID" value="NZ_CP038017.1"/>
</dbReference>
<evidence type="ECO:0000256" key="3">
    <source>
        <dbReference type="ARBA" id="ARBA00022670"/>
    </source>
</evidence>
<feature type="transmembrane region" description="Helical" evidence="12">
    <location>
        <begin position="202"/>
        <end position="223"/>
    </location>
</feature>
<evidence type="ECO:0000256" key="12">
    <source>
        <dbReference type="SAM" id="Phobius"/>
    </source>
</evidence>
<feature type="transmembrane region" description="Helical" evidence="12">
    <location>
        <begin position="25"/>
        <end position="49"/>
    </location>
</feature>
<name>A0A6M3HXJ8_9GAMM</name>
<dbReference type="CDD" id="cd07340">
    <property type="entry name" value="M48B_Htpx_like"/>
    <property type="match status" value="1"/>
</dbReference>
<keyword evidence="9 11" id="KW-0482">Metalloprotease</keyword>
<dbReference type="GO" id="GO:0005886">
    <property type="term" value="C:plasma membrane"/>
    <property type="evidence" value="ECO:0007669"/>
    <property type="project" value="UniProtKB-SubCell"/>
</dbReference>
<dbReference type="Gene3D" id="3.30.2010.10">
    <property type="entry name" value="Metalloproteases ('zincins'), catalytic domain"/>
    <property type="match status" value="1"/>
</dbReference>
<dbReference type="PANTHER" id="PTHR43221">
    <property type="entry name" value="PROTEASE HTPX"/>
    <property type="match status" value="1"/>
</dbReference>
<feature type="domain" description="Peptidase M48" evidence="13">
    <location>
        <begin position="124"/>
        <end position="352"/>
    </location>
</feature>
<sequence length="359" mass="40897">MSSTDNLHYGSVNWREVVHKNTRKTYLVIATFLLVFFLLGIFVDTIYRYNEIANAYYRAYGIELPISKVFWALATFQLVPYATIIISGIAVIWIFITFSMYDKIMLSGTQYQEITADDQSPLARRVYNVVEEMKVAAGMRYMPKVFLINADYMNAFASGYSEKSAMVAITTKLANALNRDELQAVMAHELTHIRNQDIKLNLFTMVLANMMLIIMDFLFYSVLFSGNTSNSNSNNNRNNNAAAFFIIIMILKYVLQIFTIFMMLFLSRTREYMADAGAVELMRTNMPMANALIKIANDNKNPETQYSYKHTKNENLRRASYIFDPLSAGINGGDMSDLFSTHPSIEKRLASIGVNKTIG</sequence>